<dbReference type="PANTHER" id="PTHR11927">
    <property type="entry name" value="GALACTOSIDE 2-L-FUCOSYLTRANSFERASE"/>
    <property type="match status" value="1"/>
</dbReference>
<dbReference type="CDD" id="cd11301">
    <property type="entry name" value="Fut1_Fut2_like"/>
    <property type="match status" value="1"/>
</dbReference>
<evidence type="ECO:0000313" key="3">
    <source>
        <dbReference type="EMBL" id="GLS24190.1"/>
    </source>
</evidence>
<comment type="caution">
    <text evidence="3">The sequence shown here is derived from an EMBL/GenBank/DDBJ whole genome shotgun (WGS) entry which is preliminary data.</text>
</comment>
<dbReference type="Pfam" id="PF01531">
    <property type="entry name" value="Glyco_transf_11"/>
    <property type="match status" value="1"/>
</dbReference>
<dbReference type="Proteomes" id="UP001156882">
    <property type="component" value="Unassembled WGS sequence"/>
</dbReference>
<name>A0ABQ6CYS2_9HYPH</name>
<evidence type="ECO:0000256" key="2">
    <source>
        <dbReference type="ARBA" id="ARBA00022679"/>
    </source>
</evidence>
<keyword evidence="2" id="KW-0808">Transferase</keyword>
<protein>
    <recommendedName>
        <fullName evidence="5">Alpha-1,2-fucosyltransferase</fullName>
    </recommendedName>
</protein>
<dbReference type="PANTHER" id="PTHR11927:SF9">
    <property type="entry name" value="L-FUCOSYLTRANSFERASE"/>
    <property type="match status" value="1"/>
</dbReference>
<evidence type="ECO:0000313" key="4">
    <source>
        <dbReference type="Proteomes" id="UP001156882"/>
    </source>
</evidence>
<keyword evidence="4" id="KW-1185">Reference proteome</keyword>
<gene>
    <name evidence="3" type="ORF">GCM10007874_72110</name>
</gene>
<proteinExistence type="predicted"/>
<dbReference type="EMBL" id="BSPC01000096">
    <property type="protein sequence ID" value="GLS24190.1"/>
    <property type="molecule type" value="Genomic_DNA"/>
</dbReference>
<evidence type="ECO:0008006" key="5">
    <source>
        <dbReference type="Google" id="ProtNLM"/>
    </source>
</evidence>
<evidence type="ECO:0000256" key="1">
    <source>
        <dbReference type="ARBA" id="ARBA00022676"/>
    </source>
</evidence>
<keyword evidence="1" id="KW-0328">Glycosyltransferase</keyword>
<dbReference type="InterPro" id="IPR002516">
    <property type="entry name" value="Glyco_trans_11"/>
</dbReference>
<organism evidence="3 4">
    <name type="scientific">Labrys miyagiensis</name>
    <dbReference type="NCBI Taxonomy" id="346912"/>
    <lineage>
        <taxon>Bacteria</taxon>
        <taxon>Pseudomonadati</taxon>
        <taxon>Pseudomonadota</taxon>
        <taxon>Alphaproteobacteria</taxon>
        <taxon>Hyphomicrobiales</taxon>
        <taxon>Xanthobacteraceae</taxon>
        <taxon>Labrys</taxon>
    </lineage>
</organism>
<accession>A0ABQ6CYS2</accession>
<reference evidence="4" key="1">
    <citation type="journal article" date="2019" name="Int. J. Syst. Evol. Microbiol.">
        <title>The Global Catalogue of Microorganisms (GCM) 10K type strain sequencing project: providing services to taxonomists for standard genome sequencing and annotation.</title>
        <authorList>
            <consortium name="The Broad Institute Genomics Platform"/>
            <consortium name="The Broad Institute Genome Sequencing Center for Infectious Disease"/>
            <person name="Wu L."/>
            <person name="Ma J."/>
        </authorList>
    </citation>
    <scope>NUCLEOTIDE SEQUENCE [LARGE SCALE GENOMIC DNA]</scope>
    <source>
        <strain evidence="4">NBRC 101365</strain>
    </source>
</reference>
<sequence>MSGEMLLRGYFQSPRYFSGIEDRIRAVFDLDPLVGDDVRSRAATLEANDAISVHVRRGDYVSNPEALALHGRLDAAYYRNAISLIRRACPGVPLLVFSDEPSAIGNVLEGLGPWQIARGASHFEDMYLMQHCRHHVIANSTFSWWGAWLGQHEGGMTVAPRNWFARETMLSTYCGDLHPEGWILL</sequence>